<evidence type="ECO:0000256" key="1">
    <source>
        <dbReference type="SAM" id="Phobius"/>
    </source>
</evidence>
<keyword evidence="1" id="KW-0812">Transmembrane</keyword>
<proteinExistence type="predicted"/>
<evidence type="ECO:0000313" key="2">
    <source>
        <dbReference type="EMBL" id="KAL0473782.1"/>
    </source>
</evidence>
<keyword evidence="1" id="KW-1133">Transmembrane helix</keyword>
<feature type="transmembrane region" description="Helical" evidence="1">
    <location>
        <begin position="47"/>
        <end position="65"/>
    </location>
</feature>
<organism evidence="2 3">
    <name type="scientific">Neurospora intermedia</name>
    <dbReference type="NCBI Taxonomy" id="5142"/>
    <lineage>
        <taxon>Eukaryota</taxon>
        <taxon>Fungi</taxon>
        <taxon>Dikarya</taxon>
        <taxon>Ascomycota</taxon>
        <taxon>Pezizomycotina</taxon>
        <taxon>Sordariomycetes</taxon>
        <taxon>Sordariomycetidae</taxon>
        <taxon>Sordariales</taxon>
        <taxon>Sordariaceae</taxon>
        <taxon>Neurospora</taxon>
    </lineage>
</organism>
<accession>A0ABR3DM90</accession>
<evidence type="ECO:0000313" key="3">
    <source>
        <dbReference type="Proteomes" id="UP001451303"/>
    </source>
</evidence>
<sequence>MRCTCITLSLGSVGNYPKRSGSLSRHAKITGSIPVVGISFFPRFSSLCLFPYTMLFFFCWFYLMFVVPSESLKRFLVSIVWQLRYSFWLSMFLSFFVRVVCSKRNE</sequence>
<dbReference type="EMBL" id="JAVLET010000002">
    <property type="protein sequence ID" value="KAL0473782.1"/>
    <property type="molecule type" value="Genomic_DNA"/>
</dbReference>
<comment type="caution">
    <text evidence="2">The sequence shown here is derived from an EMBL/GenBank/DDBJ whole genome shotgun (WGS) entry which is preliminary data.</text>
</comment>
<feature type="transmembrane region" description="Helical" evidence="1">
    <location>
        <begin position="85"/>
        <end position="101"/>
    </location>
</feature>
<name>A0ABR3DM90_NEUIN</name>
<gene>
    <name evidence="2" type="ORF">QR685DRAFT_185709</name>
</gene>
<keyword evidence="3" id="KW-1185">Reference proteome</keyword>
<reference evidence="2 3" key="1">
    <citation type="submission" date="2023-09" db="EMBL/GenBank/DDBJ databases">
        <title>Multi-omics analysis of a traditional fermented food reveals byproduct-associated fungal strains for waste-to-food upcycling.</title>
        <authorList>
            <consortium name="Lawrence Berkeley National Laboratory"/>
            <person name="Rekdal V.M."/>
            <person name="Villalobos-Escobedo J.M."/>
            <person name="Rodriguez-Valeron N."/>
            <person name="Garcia M.O."/>
            <person name="Vasquez D.P."/>
            <person name="Damayanti I."/>
            <person name="Sorensen P.M."/>
            <person name="Baidoo E.E."/>
            <person name="De Carvalho A.C."/>
            <person name="Riley R."/>
            <person name="Lipzen A."/>
            <person name="He G."/>
            <person name="Yan M."/>
            <person name="Haridas S."/>
            <person name="Daum C."/>
            <person name="Yoshinaga Y."/>
            <person name="Ng V."/>
            <person name="Grigoriev I.V."/>
            <person name="Munk R."/>
            <person name="Nuraida L."/>
            <person name="Wijaya C.H."/>
            <person name="Morales P.-C."/>
            <person name="Keasling J.D."/>
        </authorList>
    </citation>
    <scope>NUCLEOTIDE SEQUENCE [LARGE SCALE GENOMIC DNA]</scope>
    <source>
        <strain evidence="2 3">FGSC 2613</strain>
    </source>
</reference>
<keyword evidence="1" id="KW-0472">Membrane</keyword>
<protein>
    <submittedName>
        <fullName evidence="2">Uncharacterized protein</fullName>
    </submittedName>
</protein>
<dbReference type="Proteomes" id="UP001451303">
    <property type="component" value="Unassembled WGS sequence"/>
</dbReference>